<feature type="transmembrane region" description="Helical" evidence="7">
    <location>
        <begin position="260"/>
        <end position="281"/>
    </location>
</feature>
<comment type="subcellular location">
    <subcellularLocation>
        <location evidence="1 7">Cell membrane</location>
        <topology evidence="1 7">Multi-pass membrane protein</topology>
    </subcellularLocation>
</comment>
<keyword evidence="6 7" id="KW-0472">Membrane</keyword>
<evidence type="ECO:0000256" key="4">
    <source>
        <dbReference type="ARBA" id="ARBA00022692"/>
    </source>
</evidence>
<evidence type="ECO:0000256" key="3">
    <source>
        <dbReference type="ARBA" id="ARBA00022475"/>
    </source>
</evidence>
<comment type="similarity">
    <text evidence="7">Belongs to the binding-protein-dependent transport system permease family.</text>
</comment>
<accession>A0A370L2C0</accession>
<dbReference type="Proteomes" id="UP000255207">
    <property type="component" value="Unassembled WGS sequence"/>
</dbReference>
<evidence type="ECO:0000259" key="8">
    <source>
        <dbReference type="PROSITE" id="PS50928"/>
    </source>
</evidence>
<feature type="transmembrane region" description="Helical" evidence="7">
    <location>
        <begin position="68"/>
        <end position="91"/>
    </location>
</feature>
<comment type="caution">
    <text evidence="9">The sequence shown here is derived from an EMBL/GenBank/DDBJ whole genome shotgun (WGS) entry which is preliminary data.</text>
</comment>
<dbReference type="AlphaFoldDB" id="A0A370L2C0"/>
<dbReference type="EMBL" id="QQTP01000011">
    <property type="protein sequence ID" value="RDJ22258.1"/>
    <property type="molecule type" value="Genomic_DNA"/>
</dbReference>
<keyword evidence="4 7" id="KW-0812">Transmembrane</keyword>
<keyword evidence="2 7" id="KW-0813">Transport</keyword>
<proteinExistence type="inferred from homology"/>
<keyword evidence="5 7" id="KW-1133">Transmembrane helix</keyword>
<dbReference type="CDD" id="cd06261">
    <property type="entry name" value="TM_PBP2"/>
    <property type="match status" value="1"/>
</dbReference>
<dbReference type="InterPro" id="IPR000515">
    <property type="entry name" value="MetI-like"/>
</dbReference>
<dbReference type="Gene3D" id="1.10.3720.10">
    <property type="entry name" value="MetI-like"/>
    <property type="match status" value="1"/>
</dbReference>
<dbReference type="InterPro" id="IPR051393">
    <property type="entry name" value="ABC_transporter_permease"/>
</dbReference>
<evidence type="ECO:0000256" key="1">
    <source>
        <dbReference type="ARBA" id="ARBA00004651"/>
    </source>
</evidence>
<keyword evidence="3" id="KW-1003">Cell membrane</keyword>
<feature type="transmembrane region" description="Helical" evidence="7">
    <location>
        <begin position="103"/>
        <end position="122"/>
    </location>
</feature>
<sequence>MWFKRVLPHLVIWPPLAVSVFYVVSYTLWTTWLSFTDSQQFASNNWVGWRNYASIIGQSKVHTAYTNLLIYGFGFVVLTSLIGLLLAVLVDQRIKAENLFRSIFLYPMALSFIVTGTVWSWILNPGLGIQKLVRNLGWTDFQFNWIVDRDMAIYTIIIVAAWQASGFAMALFLAGLRSVDADIVKAAEIDGASAARTYVSVIFPCMAPMFVTVFVLLLQFAIKTFDLVWVLTAGGPGIATALPTLVVYDYMFERGQLGRGSAAAVLMLSTLLLVVVPYWLWRRRRATA</sequence>
<dbReference type="SUPFAM" id="SSF161098">
    <property type="entry name" value="MetI-like"/>
    <property type="match status" value="1"/>
</dbReference>
<gene>
    <name evidence="9" type="ORF">DWE98_20405</name>
</gene>
<evidence type="ECO:0000256" key="2">
    <source>
        <dbReference type="ARBA" id="ARBA00022448"/>
    </source>
</evidence>
<evidence type="ECO:0000313" key="9">
    <source>
        <dbReference type="EMBL" id="RDJ22258.1"/>
    </source>
</evidence>
<evidence type="ECO:0000256" key="6">
    <source>
        <dbReference type="ARBA" id="ARBA00023136"/>
    </source>
</evidence>
<evidence type="ECO:0000256" key="7">
    <source>
        <dbReference type="RuleBase" id="RU363032"/>
    </source>
</evidence>
<feature type="transmembrane region" description="Helical" evidence="7">
    <location>
        <begin position="197"/>
        <end position="222"/>
    </location>
</feature>
<organism evidence="9 10">
    <name type="scientific">Bosea caraganae</name>
    <dbReference type="NCBI Taxonomy" id="2763117"/>
    <lineage>
        <taxon>Bacteria</taxon>
        <taxon>Pseudomonadati</taxon>
        <taxon>Pseudomonadota</taxon>
        <taxon>Alphaproteobacteria</taxon>
        <taxon>Hyphomicrobiales</taxon>
        <taxon>Boseaceae</taxon>
        <taxon>Bosea</taxon>
    </lineage>
</organism>
<dbReference type="RefSeq" id="WP_114831137.1">
    <property type="nucleotide sequence ID" value="NZ_QQTO01000034.1"/>
</dbReference>
<feature type="transmembrane region" description="Helical" evidence="7">
    <location>
        <begin position="228"/>
        <end position="248"/>
    </location>
</feature>
<name>A0A370L2C0_9HYPH</name>
<evidence type="ECO:0000313" key="10">
    <source>
        <dbReference type="Proteomes" id="UP000255207"/>
    </source>
</evidence>
<dbReference type="PANTHER" id="PTHR30193">
    <property type="entry name" value="ABC TRANSPORTER PERMEASE PROTEIN"/>
    <property type="match status" value="1"/>
</dbReference>
<keyword evidence="10" id="KW-1185">Reference proteome</keyword>
<reference evidence="10" key="1">
    <citation type="submission" date="2018-07" db="EMBL/GenBank/DDBJ databases">
        <authorList>
            <person name="Safronova V.I."/>
            <person name="Chirak E.R."/>
            <person name="Sazanova A.L."/>
        </authorList>
    </citation>
    <scope>NUCLEOTIDE SEQUENCE [LARGE SCALE GENOMIC DNA]</scope>
    <source>
        <strain evidence="10">RCAM04685</strain>
    </source>
</reference>
<dbReference type="InterPro" id="IPR035906">
    <property type="entry name" value="MetI-like_sf"/>
</dbReference>
<dbReference type="GO" id="GO:0055085">
    <property type="term" value="P:transmembrane transport"/>
    <property type="evidence" value="ECO:0007669"/>
    <property type="project" value="InterPro"/>
</dbReference>
<dbReference type="PANTHER" id="PTHR30193:SF42">
    <property type="entry name" value="ABC TRANSPORTER PERMEASE PROTEIN"/>
    <property type="match status" value="1"/>
</dbReference>
<dbReference type="Pfam" id="PF00528">
    <property type="entry name" value="BPD_transp_1"/>
    <property type="match status" value="1"/>
</dbReference>
<feature type="transmembrane region" description="Helical" evidence="7">
    <location>
        <begin position="151"/>
        <end position="176"/>
    </location>
</feature>
<protein>
    <submittedName>
        <fullName evidence="9">Sugar ABC transporter permease</fullName>
    </submittedName>
</protein>
<dbReference type="OrthoDB" id="9805108at2"/>
<dbReference type="PROSITE" id="PS50928">
    <property type="entry name" value="ABC_TM1"/>
    <property type="match status" value="1"/>
</dbReference>
<evidence type="ECO:0000256" key="5">
    <source>
        <dbReference type="ARBA" id="ARBA00022989"/>
    </source>
</evidence>
<dbReference type="GO" id="GO:0005886">
    <property type="term" value="C:plasma membrane"/>
    <property type="evidence" value="ECO:0007669"/>
    <property type="project" value="UniProtKB-SubCell"/>
</dbReference>
<feature type="transmembrane region" description="Helical" evidence="7">
    <location>
        <begin position="7"/>
        <end position="29"/>
    </location>
</feature>
<feature type="domain" description="ABC transmembrane type-1" evidence="8">
    <location>
        <begin position="65"/>
        <end position="278"/>
    </location>
</feature>